<accession>A0A5E8B5U8</accession>
<feature type="transmembrane region" description="Helical" evidence="6">
    <location>
        <begin position="489"/>
        <end position="508"/>
    </location>
</feature>
<name>A0A5E8B5U8_9ASCO</name>
<feature type="transmembrane region" description="Helical" evidence="6">
    <location>
        <begin position="925"/>
        <end position="941"/>
    </location>
</feature>
<comment type="subcellular location">
    <subcellularLocation>
        <location evidence="1">Membrane</location>
        <topology evidence="1">Multi-pass membrane protein</topology>
    </subcellularLocation>
</comment>
<proteinExistence type="predicted"/>
<keyword evidence="4 6" id="KW-0472">Membrane</keyword>
<feature type="region of interest" description="Disordered" evidence="5">
    <location>
        <begin position="24"/>
        <end position="138"/>
    </location>
</feature>
<feature type="region of interest" description="Disordered" evidence="5">
    <location>
        <begin position="1283"/>
        <end position="1322"/>
    </location>
</feature>
<feature type="transmembrane region" description="Helical" evidence="6">
    <location>
        <begin position="947"/>
        <end position="965"/>
    </location>
</feature>
<feature type="compositionally biased region" description="Polar residues" evidence="5">
    <location>
        <begin position="251"/>
        <end position="260"/>
    </location>
</feature>
<feature type="transmembrane region" description="Helical" evidence="6">
    <location>
        <begin position="998"/>
        <end position="1015"/>
    </location>
</feature>
<feature type="compositionally biased region" description="Low complexity" evidence="5">
    <location>
        <begin position="217"/>
        <end position="233"/>
    </location>
</feature>
<keyword evidence="10" id="KW-1185">Reference proteome</keyword>
<feature type="compositionally biased region" description="Polar residues" evidence="5">
    <location>
        <begin position="25"/>
        <end position="63"/>
    </location>
</feature>
<dbReference type="PRINTS" id="PR02047">
    <property type="entry name" value="BREFELDNASP4"/>
</dbReference>
<dbReference type="Pfam" id="PF13515">
    <property type="entry name" value="FUSC_2"/>
    <property type="match status" value="1"/>
</dbReference>
<dbReference type="InterPro" id="IPR049453">
    <property type="entry name" value="Memb_transporter_dom"/>
</dbReference>
<feature type="transmembrane region" description="Helical" evidence="6">
    <location>
        <begin position="896"/>
        <end position="913"/>
    </location>
</feature>
<feature type="transmembrane region" description="Helical" evidence="6">
    <location>
        <begin position="387"/>
        <end position="406"/>
    </location>
</feature>
<feature type="compositionally biased region" description="Basic and acidic residues" evidence="5">
    <location>
        <begin position="863"/>
        <end position="872"/>
    </location>
</feature>
<sequence>MSQKDESGSKKPENLQKVTLEFETATLNSTDPLNPSNTELSSTSKLPHTFTATQTSAHASPTLPTVVLPRSSEIPLASLPVNSSGPSSPGLTPRSPGSPARLPHHPQSSVSFSEQGLPRPSGSSLQVQSPSYNIEDSNIYRGSYGVHSSSEIFATPSPSGGLAPHLAVSPLVRSRANSRTRSSGRITPAHSTVSLFSHEDSPLSPYRRRRKYRHSRLASQNDDTSSDDSSNSSSDDDDDNDNDDEDLDSSGEVSSTGSDYSQKDSNEPAIKRKKKSRKARKKKKKKKGNPQSYLERMLFGGGIGGDGMPVVRSGFGLEEFRDGFFDAIYSPISFIEKLAYESVSQESEAMAIAEKSPSLYTSAISSLRMVVYSMMSPHNGVKLFKAFITYFVAYILCVIGPVGRWLGHYRLFFPLACVLHQAAHSSGSQIEIFIQCAGGIALGLGVGSLSYFVSTSTQSAQSGYGGLQAVSVVFMTFLVAWVRASFIRLYHGMIAFHMAHLFMAVVNVSEIRDWYRVRLFAVPYGLGVALTLVLNLLIVPDFFHNEAFTSFLDAIEQCRVTILAISQADPEALAKEVEVLNKTSNDMSIVFREMLNEITISTVNNKQAIQLRNAIQMFIGRIRVVPCPTYLYGPLLSEDEYGTLTGSDDAHYRSRVAGSSIRRSHIFIRDTFQEPTSSILQVVLKSLDNLDKFLKYLKYPLPRYKNSNNLHYSELMTSQADLRNCQYALDMLSESLLQKASNEGVNVEWRATPVVNVLVYVHYLYDMSRSLGHVIDELVDAAGTKRKWHIAFPNYPFSRALKTNTRQTTHDRGGQSAFYFYHTKADIEQVFEQLHEISVAHRRASVLASEEELTPADARKKRRENERNNAASDEQHKLRYRLWRLVHRLQGYESRYAIRTSIIVTSLCIPGWIHHSRDWFNNYNLWTAPFIAVVIMHPRVGGNLHDLFVRTACAILGVVWAGISFRAHYGNPYVLCVMCAVFMIPAFYRYVISLHPRSGSLACISFTITSLTIFVKVHEDHSPRKDIITVAWTQGCAIVIGIAGSIVISWIFWPFVARQEVRKAMAIVLRHLSNCYQSVTDRYLYKDVGDDPTAMALSLSEVREARMRISLDAYREMIYMTRHEPSLRGDFDQVPYIKLLRSCQVILQKISEARISSIYFNVHRYEDTNAETKITLMSLRRDAVASVIYLLHLLSSAFESKNKILSHMPSPALSRKLLFDGMHEIEKIRLRALKNASKLSKTESKTATIPKNHEGEACYSGHDSAEAAAAAAAQMAIEVAVTPSSASDEKTMQDSATVSKNNSEDAITTTETQRNENEDKDNEIAPTTLVVGDAEKNATLNPSETVNSMATIPLPPHASVLEKSQYIWAIVHESTFSQTFTEIAHELEKMIAYGKYILGEEEIWTDVARSEYNRTL</sequence>
<evidence type="ECO:0000259" key="8">
    <source>
        <dbReference type="Pfam" id="PF13515"/>
    </source>
</evidence>
<feature type="compositionally biased region" description="Polar residues" evidence="5">
    <location>
        <begin position="175"/>
        <end position="195"/>
    </location>
</feature>
<evidence type="ECO:0000313" key="9">
    <source>
        <dbReference type="EMBL" id="VVT44666.1"/>
    </source>
</evidence>
<dbReference type="GeneID" id="43579316"/>
<feature type="compositionally biased region" description="Acidic residues" evidence="5">
    <location>
        <begin position="234"/>
        <end position="249"/>
    </location>
</feature>
<organism evidence="9 10">
    <name type="scientific">Magnusiomyces paraingens</name>
    <dbReference type="NCBI Taxonomy" id="2606893"/>
    <lineage>
        <taxon>Eukaryota</taxon>
        <taxon>Fungi</taxon>
        <taxon>Dikarya</taxon>
        <taxon>Ascomycota</taxon>
        <taxon>Saccharomycotina</taxon>
        <taxon>Dipodascomycetes</taxon>
        <taxon>Dipodascales</taxon>
        <taxon>Dipodascaceae</taxon>
        <taxon>Magnusiomyces</taxon>
    </lineage>
</organism>
<dbReference type="PANTHER" id="PTHR47804:SF3">
    <property type="entry name" value="PROTEIN BRE4"/>
    <property type="match status" value="1"/>
</dbReference>
<gene>
    <name evidence="9" type="ORF">SAPINGB_P000492</name>
</gene>
<dbReference type="RefSeq" id="XP_031851107.1">
    <property type="nucleotide sequence ID" value="XM_031995216.1"/>
</dbReference>
<evidence type="ECO:0000256" key="3">
    <source>
        <dbReference type="ARBA" id="ARBA00022989"/>
    </source>
</evidence>
<keyword evidence="3 6" id="KW-1133">Transmembrane helix</keyword>
<evidence type="ECO:0000256" key="1">
    <source>
        <dbReference type="ARBA" id="ARBA00004141"/>
    </source>
</evidence>
<feature type="domain" description="Integral membrane bound transporter" evidence="8">
    <location>
        <begin position="919"/>
        <end position="1048"/>
    </location>
</feature>
<evidence type="ECO:0000256" key="6">
    <source>
        <dbReference type="SAM" id="Phobius"/>
    </source>
</evidence>
<dbReference type="GO" id="GO:0016020">
    <property type="term" value="C:membrane"/>
    <property type="evidence" value="ECO:0007669"/>
    <property type="project" value="UniProtKB-SubCell"/>
</dbReference>
<evidence type="ECO:0000256" key="4">
    <source>
        <dbReference type="ARBA" id="ARBA00023136"/>
    </source>
</evidence>
<feature type="compositionally biased region" description="Polar residues" evidence="5">
    <location>
        <begin position="1293"/>
        <end position="1312"/>
    </location>
</feature>
<dbReference type="InterPro" id="IPR018820">
    <property type="entry name" value="BRE4-related_DUF2421"/>
</dbReference>
<feature type="domain" description="DUF2421" evidence="7">
    <location>
        <begin position="1057"/>
        <end position="1216"/>
    </location>
</feature>
<feature type="compositionally biased region" description="Basic residues" evidence="5">
    <location>
        <begin position="271"/>
        <end position="288"/>
    </location>
</feature>
<feature type="transmembrane region" description="Helical" evidence="6">
    <location>
        <begin position="465"/>
        <end position="483"/>
    </location>
</feature>
<evidence type="ECO:0000259" key="7">
    <source>
        <dbReference type="Pfam" id="PF10334"/>
    </source>
</evidence>
<dbReference type="Proteomes" id="UP000398389">
    <property type="component" value="Unassembled WGS sequence"/>
</dbReference>
<dbReference type="PANTHER" id="PTHR47804">
    <property type="entry name" value="60S RIBOSOMAL PROTEIN L19"/>
    <property type="match status" value="1"/>
</dbReference>
<feature type="transmembrane region" description="Helical" evidence="6">
    <location>
        <begin position="432"/>
        <end position="453"/>
    </location>
</feature>
<evidence type="ECO:0000256" key="2">
    <source>
        <dbReference type="ARBA" id="ARBA00022692"/>
    </source>
</evidence>
<evidence type="ECO:0000256" key="5">
    <source>
        <dbReference type="SAM" id="MobiDB-lite"/>
    </source>
</evidence>
<feature type="transmembrane region" description="Helical" evidence="6">
    <location>
        <begin position="1027"/>
        <end position="1053"/>
    </location>
</feature>
<dbReference type="EMBL" id="CABVLU010000001">
    <property type="protein sequence ID" value="VVT44666.1"/>
    <property type="molecule type" value="Genomic_DNA"/>
</dbReference>
<dbReference type="Pfam" id="PF10334">
    <property type="entry name" value="BRE4"/>
    <property type="match status" value="1"/>
</dbReference>
<dbReference type="InterPro" id="IPR052430">
    <property type="entry name" value="IVT-Associated"/>
</dbReference>
<feature type="region of interest" description="Disordered" evidence="5">
    <location>
        <begin position="850"/>
        <end position="872"/>
    </location>
</feature>
<feature type="transmembrane region" description="Helical" evidence="6">
    <location>
        <begin position="972"/>
        <end position="992"/>
    </location>
</feature>
<evidence type="ECO:0000313" key="10">
    <source>
        <dbReference type="Proteomes" id="UP000398389"/>
    </source>
</evidence>
<feature type="compositionally biased region" description="Polar residues" evidence="5">
    <location>
        <begin position="121"/>
        <end position="136"/>
    </location>
</feature>
<dbReference type="InterPro" id="IPR023244">
    <property type="entry name" value="Brefeldin_A-sensitivity_4"/>
</dbReference>
<reference evidence="9 10" key="1">
    <citation type="submission" date="2019-09" db="EMBL/GenBank/DDBJ databases">
        <authorList>
            <person name="Brejova B."/>
        </authorList>
    </citation>
    <scope>NUCLEOTIDE SEQUENCE [LARGE SCALE GENOMIC DNA]</scope>
</reference>
<keyword evidence="2 6" id="KW-0812">Transmembrane</keyword>
<feature type="region of interest" description="Disordered" evidence="5">
    <location>
        <begin position="172"/>
        <end position="291"/>
    </location>
</feature>
<protein>
    <submittedName>
        <fullName evidence="9">Uncharacterized protein</fullName>
    </submittedName>
</protein>
<feature type="transmembrane region" description="Helical" evidence="6">
    <location>
        <begin position="520"/>
        <end position="539"/>
    </location>
</feature>
<feature type="compositionally biased region" description="Basic and acidic residues" evidence="5">
    <location>
        <begin position="261"/>
        <end position="270"/>
    </location>
</feature>
<feature type="compositionally biased region" description="Basic residues" evidence="5">
    <location>
        <begin position="206"/>
        <end position="216"/>
    </location>
</feature>
<feature type="compositionally biased region" description="Polar residues" evidence="5">
    <location>
        <begin position="80"/>
        <end position="90"/>
    </location>
</feature>
<dbReference type="OrthoDB" id="1924968at2759"/>